<keyword evidence="10" id="KW-0325">Glycoprotein</keyword>
<accession>A0AA38SZK0</accession>
<keyword evidence="8" id="KW-1133">Transmembrane helix</keyword>
<evidence type="ECO:0000256" key="6">
    <source>
        <dbReference type="ARBA" id="ARBA00022729"/>
    </source>
</evidence>
<comment type="subcellular location">
    <subcellularLocation>
        <location evidence="1">Cell membrane</location>
    </subcellularLocation>
</comment>
<protein>
    <recommendedName>
        <fullName evidence="16">Leucine-rich repeat-containing N-terminal plant-type domain-containing protein</fullName>
    </recommendedName>
</protein>
<dbReference type="Gene3D" id="3.80.10.10">
    <property type="entry name" value="Ribonuclease Inhibitor"/>
    <property type="match status" value="3"/>
</dbReference>
<evidence type="ECO:0000256" key="11">
    <source>
        <dbReference type="SAM" id="SignalP"/>
    </source>
</evidence>
<dbReference type="Pfam" id="PF08263">
    <property type="entry name" value="LRRNT_2"/>
    <property type="match status" value="1"/>
</dbReference>
<keyword evidence="4" id="KW-0433">Leucine-rich repeat</keyword>
<dbReference type="AlphaFoldDB" id="A0AA38SZK0"/>
<evidence type="ECO:0000256" key="2">
    <source>
        <dbReference type="ARBA" id="ARBA00009592"/>
    </source>
</evidence>
<dbReference type="FunFam" id="3.80.10.10:FF:000213">
    <property type="entry name" value="Tyrosine-sulfated glycopeptide receptor 1"/>
    <property type="match status" value="1"/>
</dbReference>
<feature type="chain" id="PRO_5041434744" description="Leucine-rich repeat-containing N-terminal plant-type domain-containing protein" evidence="11">
    <location>
        <begin position="24"/>
        <end position="617"/>
    </location>
</feature>
<dbReference type="EMBL" id="JARYMX010000007">
    <property type="protein sequence ID" value="KAJ9541373.1"/>
    <property type="molecule type" value="Genomic_DNA"/>
</dbReference>
<dbReference type="InterPro" id="IPR032675">
    <property type="entry name" value="LRR_dom_sf"/>
</dbReference>
<keyword evidence="5" id="KW-0812">Transmembrane</keyword>
<comment type="caution">
    <text evidence="14">The sequence shown here is derived from an EMBL/GenBank/DDBJ whole genome shotgun (WGS) entry which is preliminary data.</text>
</comment>
<dbReference type="SUPFAM" id="SSF52058">
    <property type="entry name" value="L domain-like"/>
    <property type="match status" value="2"/>
</dbReference>
<proteinExistence type="inferred from homology"/>
<dbReference type="Proteomes" id="UP001172457">
    <property type="component" value="Chromosome 7"/>
</dbReference>
<comment type="similarity">
    <text evidence="2">Belongs to the RLP family.</text>
</comment>
<keyword evidence="7" id="KW-0677">Repeat</keyword>
<evidence type="ECO:0000256" key="5">
    <source>
        <dbReference type="ARBA" id="ARBA00022692"/>
    </source>
</evidence>
<evidence type="ECO:0000259" key="13">
    <source>
        <dbReference type="Pfam" id="PF23598"/>
    </source>
</evidence>
<evidence type="ECO:0000259" key="12">
    <source>
        <dbReference type="Pfam" id="PF08263"/>
    </source>
</evidence>
<evidence type="ECO:0000256" key="4">
    <source>
        <dbReference type="ARBA" id="ARBA00022614"/>
    </source>
</evidence>
<dbReference type="Pfam" id="PF00560">
    <property type="entry name" value="LRR_1"/>
    <property type="match status" value="3"/>
</dbReference>
<evidence type="ECO:0000256" key="9">
    <source>
        <dbReference type="ARBA" id="ARBA00023136"/>
    </source>
</evidence>
<evidence type="ECO:0008006" key="16">
    <source>
        <dbReference type="Google" id="ProtNLM"/>
    </source>
</evidence>
<dbReference type="InterPro" id="IPR055414">
    <property type="entry name" value="LRR_R13L4/SHOC2-like"/>
</dbReference>
<dbReference type="GO" id="GO:0005886">
    <property type="term" value="C:plasma membrane"/>
    <property type="evidence" value="ECO:0007669"/>
    <property type="project" value="UniProtKB-SubCell"/>
</dbReference>
<feature type="domain" description="Leucine-rich repeat-containing N-terminal plant-type" evidence="12">
    <location>
        <begin position="34"/>
        <end position="83"/>
    </location>
</feature>
<reference evidence="14" key="1">
    <citation type="submission" date="2023-03" db="EMBL/GenBank/DDBJ databases">
        <title>Chromosome-scale reference genome and RAD-based genetic map of yellow starthistle (Centaurea solstitialis) reveal putative structural variation and QTLs associated with invader traits.</title>
        <authorList>
            <person name="Reatini B."/>
            <person name="Cang F.A."/>
            <person name="Jiang Q."/>
            <person name="Mckibben M.T.W."/>
            <person name="Barker M.S."/>
            <person name="Rieseberg L.H."/>
            <person name="Dlugosch K.M."/>
        </authorList>
    </citation>
    <scope>NUCLEOTIDE SEQUENCE</scope>
    <source>
        <strain evidence="14">CAN-66</strain>
        <tissue evidence="14">Leaf</tissue>
    </source>
</reference>
<evidence type="ECO:0000313" key="15">
    <source>
        <dbReference type="Proteomes" id="UP001172457"/>
    </source>
</evidence>
<keyword evidence="9" id="KW-0472">Membrane</keyword>
<dbReference type="FunFam" id="3.80.10.10:FF:000383">
    <property type="entry name" value="Leucine-rich repeat receptor protein kinase EMS1"/>
    <property type="match status" value="1"/>
</dbReference>
<evidence type="ECO:0000313" key="14">
    <source>
        <dbReference type="EMBL" id="KAJ9541373.1"/>
    </source>
</evidence>
<dbReference type="InterPro" id="IPR001611">
    <property type="entry name" value="Leu-rich_rpt"/>
</dbReference>
<evidence type="ECO:0000256" key="3">
    <source>
        <dbReference type="ARBA" id="ARBA00022475"/>
    </source>
</evidence>
<dbReference type="PRINTS" id="PR00019">
    <property type="entry name" value="LEURICHRPT"/>
</dbReference>
<evidence type="ECO:0000256" key="1">
    <source>
        <dbReference type="ARBA" id="ARBA00004236"/>
    </source>
</evidence>
<gene>
    <name evidence="14" type="ORF">OSB04_027879</name>
</gene>
<dbReference type="InterPro" id="IPR013210">
    <property type="entry name" value="LRR_N_plant-typ"/>
</dbReference>
<organism evidence="14 15">
    <name type="scientific">Centaurea solstitialis</name>
    <name type="common">yellow star-thistle</name>
    <dbReference type="NCBI Taxonomy" id="347529"/>
    <lineage>
        <taxon>Eukaryota</taxon>
        <taxon>Viridiplantae</taxon>
        <taxon>Streptophyta</taxon>
        <taxon>Embryophyta</taxon>
        <taxon>Tracheophyta</taxon>
        <taxon>Spermatophyta</taxon>
        <taxon>Magnoliopsida</taxon>
        <taxon>eudicotyledons</taxon>
        <taxon>Gunneridae</taxon>
        <taxon>Pentapetalae</taxon>
        <taxon>asterids</taxon>
        <taxon>campanulids</taxon>
        <taxon>Asterales</taxon>
        <taxon>Asteraceae</taxon>
        <taxon>Carduoideae</taxon>
        <taxon>Cardueae</taxon>
        <taxon>Centaureinae</taxon>
        <taxon>Centaurea</taxon>
    </lineage>
</organism>
<sequence>MKTNDISCFLSLLCFFIFSTCSSFSSNNTRCSTRQTNALLLFRDSLISNNHYNPTFGCSKHHAVMLNWNEKVDCCKWSGVTCNNFTGNVVVLNLQCSQLQGDIRDLIDHLKSLRWLGLLNTKFSGEIPDSISHLKFLVALGLSYTIISEEIPDSITHLKFMTKLDLSFTNLSGEIPDSIGDLESLEFLVISDTNMSAEIPDSISNFKSLFYLDLHSNMMKGSLLPSICNNTYLRYFDISNNRLHGVITQCSRNISLTLVDFFRGTIPNAWDGCGDLEGLLLNGNSLEGEVPSGLSKCKSLKVLDLGNNHLNGTFPHSLANLQNLQVLVLKSNNFHGPIDNSSVIKHPFSSLKVFEVFENKFVGLLPKKYFQNFDAMYNVVNKCRIPKYVEIGKFYPITIVVKGSEVIFLKISVVYTIVDLSGNLFEEEIPNVIGSLHTLIALNLSHNNLESQIPKSMGILSTIELLDLSFNRLTKEISKSLALITTLEVLDLSQNHLMGHIPDGTQFRTFDATSFEGNLGLCWFPLPKQCEHPSVSHIVVDGDDESGFTWKAVMLGYGCGMLLGLVVGCMMLSTGRPTWFNTFDDDLEYMIQKRQKKREDMFISENEINSLNNDLRN</sequence>
<dbReference type="PANTHER" id="PTHR48065:SF5">
    <property type="entry name" value="RECEPTOR-LIKE PROTEIN CF-9 HOMOLOG"/>
    <property type="match status" value="1"/>
</dbReference>
<evidence type="ECO:0000256" key="10">
    <source>
        <dbReference type="ARBA" id="ARBA00023180"/>
    </source>
</evidence>
<dbReference type="Pfam" id="PF23598">
    <property type="entry name" value="LRR_14"/>
    <property type="match status" value="1"/>
</dbReference>
<keyword evidence="15" id="KW-1185">Reference proteome</keyword>
<keyword evidence="3" id="KW-1003">Cell membrane</keyword>
<evidence type="ECO:0000256" key="8">
    <source>
        <dbReference type="ARBA" id="ARBA00022989"/>
    </source>
</evidence>
<feature type="domain" description="Disease resistance R13L4/SHOC-2-like LRR" evidence="13">
    <location>
        <begin position="140"/>
        <end position="240"/>
    </location>
</feature>
<keyword evidence="6 11" id="KW-0732">Signal</keyword>
<name>A0AA38SZK0_9ASTR</name>
<feature type="signal peptide" evidence="11">
    <location>
        <begin position="1"/>
        <end position="23"/>
    </location>
</feature>
<dbReference type="PANTHER" id="PTHR48065">
    <property type="entry name" value="OS10G0469600 PROTEIN"/>
    <property type="match status" value="1"/>
</dbReference>
<evidence type="ECO:0000256" key="7">
    <source>
        <dbReference type="ARBA" id="ARBA00022737"/>
    </source>
</evidence>